<reference evidence="2 3" key="1">
    <citation type="submission" date="2024-04" db="EMBL/GenBank/DDBJ databases">
        <title>Symmetric and asymmetric DNA N6-adenine methylation regulates different biological responses in Mucorales.</title>
        <authorList>
            <consortium name="Lawrence Berkeley National Laboratory"/>
            <person name="Lax C."/>
            <person name="Mondo S.J."/>
            <person name="Osorio-Concepcion M."/>
            <person name="Muszewska A."/>
            <person name="Corrochano-Luque M."/>
            <person name="Gutierrez G."/>
            <person name="Riley R."/>
            <person name="Lipzen A."/>
            <person name="Guo J."/>
            <person name="Hundley H."/>
            <person name="Amirebrahimi M."/>
            <person name="Ng V."/>
            <person name="Lorenzo-Gutierrez D."/>
            <person name="Binder U."/>
            <person name="Yang J."/>
            <person name="Song Y."/>
            <person name="Canovas D."/>
            <person name="Navarro E."/>
            <person name="Freitag M."/>
            <person name="Gabaldon T."/>
            <person name="Grigoriev I.V."/>
            <person name="Corrochano L.M."/>
            <person name="Nicolas F.E."/>
            <person name="Garre V."/>
        </authorList>
    </citation>
    <scope>NUCLEOTIDE SEQUENCE [LARGE SCALE GENOMIC DNA]</scope>
    <source>
        <strain evidence="2 3">L51</strain>
    </source>
</reference>
<keyword evidence="3" id="KW-1185">Reference proteome</keyword>
<organism evidence="2 3">
    <name type="scientific">Phycomyces blakesleeanus</name>
    <dbReference type="NCBI Taxonomy" id="4837"/>
    <lineage>
        <taxon>Eukaryota</taxon>
        <taxon>Fungi</taxon>
        <taxon>Fungi incertae sedis</taxon>
        <taxon>Mucoromycota</taxon>
        <taxon>Mucoromycotina</taxon>
        <taxon>Mucoromycetes</taxon>
        <taxon>Mucorales</taxon>
        <taxon>Phycomycetaceae</taxon>
        <taxon>Phycomyces</taxon>
    </lineage>
</organism>
<evidence type="ECO:0000313" key="3">
    <source>
        <dbReference type="Proteomes" id="UP001448207"/>
    </source>
</evidence>
<dbReference type="EMBL" id="JBCLYO010000001">
    <property type="protein sequence ID" value="KAL0098120.1"/>
    <property type="molecule type" value="Genomic_DNA"/>
</dbReference>
<protein>
    <submittedName>
        <fullName evidence="2">Uncharacterized protein</fullName>
    </submittedName>
</protein>
<gene>
    <name evidence="2" type="ORF">J3Q64DRAFT_1631465</name>
</gene>
<proteinExistence type="predicted"/>
<dbReference type="Proteomes" id="UP001448207">
    <property type="component" value="Unassembled WGS sequence"/>
</dbReference>
<feature type="non-terminal residue" evidence="2">
    <location>
        <position position="1"/>
    </location>
</feature>
<keyword evidence="1" id="KW-0175">Coiled coil</keyword>
<sequence>YELINIRYTHQIASYETAKILATYLNEIKFQFRNKIRMLLNLLLEKNERIEAMKNSMKNSEEIEEDIATAVKENNDREYKLSKAEFISSATLDVIRNIFDTYPPDYQYSKGSIYYDSKANLLKHIKAYYRLSIMREVLRDKPFSCFPLQRWLIQCYMKIDTRTLNTLILNYSVIKSVRDINSKAIIPQGEAKDVKFRGMIYTDGIEVFVLKKNSETRK</sequence>
<name>A0ABR3BI63_PHYBL</name>
<accession>A0ABR3BI63</accession>
<feature type="coiled-coil region" evidence="1">
    <location>
        <begin position="40"/>
        <end position="73"/>
    </location>
</feature>
<evidence type="ECO:0000313" key="2">
    <source>
        <dbReference type="EMBL" id="KAL0098120.1"/>
    </source>
</evidence>
<comment type="caution">
    <text evidence="2">The sequence shown here is derived from an EMBL/GenBank/DDBJ whole genome shotgun (WGS) entry which is preliminary data.</text>
</comment>
<evidence type="ECO:0000256" key="1">
    <source>
        <dbReference type="SAM" id="Coils"/>
    </source>
</evidence>